<dbReference type="PANTHER" id="PTHR30346">
    <property type="entry name" value="TRANSCRIPTIONAL DUAL REGULATOR HCAR-RELATED"/>
    <property type="match status" value="1"/>
</dbReference>
<name>A0A6N0JPI5_ACHDE</name>
<dbReference type="PROSITE" id="PS50931">
    <property type="entry name" value="HTH_LYSR"/>
    <property type="match status" value="1"/>
</dbReference>
<gene>
    <name evidence="6" type="ORF">FOC81_21015</name>
</gene>
<keyword evidence="3" id="KW-0238">DNA-binding</keyword>
<evidence type="ECO:0000313" key="6">
    <source>
        <dbReference type="EMBL" id="QKQ49039.1"/>
    </source>
</evidence>
<feature type="domain" description="HTH lysR-type" evidence="5">
    <location>
        <begin position="1"/>
        <end position="58"/>
    </location>
</feature>
<dbReference type="CDD" id="cd08427">
    <property type="entry name" value="PBP2_LTTR_like_2"/>
    <property type="match status" value="1"/>
</dbReference>
<keyword evidence="4" id="KW-0804">Transcription</keyword>
<sequence length="310" mass="34183">MDTRYVQSFVSVVESGSLAEAARRLDLTPAAIAARVRTLEEELGATLVKRVGRSVKATEAGLKVLERARSVLREVRDLRASAGDDAPLGELRLGVSASALTGMMPMVLARLYRRMPKLAVFMEPGTSNHLYHRVINGDLDAAFIVQPQFNLSKGFGWKLVAEEPLVVLAPPDTPGDDAHELMRTQPFIRYDRNVWGGRLADQYLRQHGIAPRERLEVDGLMGIACMVSEGLGVSLVPDWAPDWLDSRRVKRLLLPGRAPLRRMGIIWARHMPHSALAEAFVEEAGLALNLPARPEEERPAVEQVPDGPAQ</sequence>
<dbReference type="AlphaFoldDB" id="A0A6N0JPI5"/>
<evidence type="ECO:0000256" key="4">
    <source>
        <dbReference type="ARBA" id="ARBA00023163"/>
    </source>
</evidence>
<dbReference type="RefSeq" id="WP_174716859.1">
    <property type="nucleotide sequence ID" value="NZ_CP054569.1"/>
</dbReference>
<dbReference type="PANTHER" id="PTHR30346:SF28">
    <property type="entry name" value="HTH-TYPE TRANSCRIPTIONAL REGULATOR CYNR"/>
    <property type="match status" value="1"/>
</dbReference>
<evidence type="ECO:0000256" key="3">
    <source>
        <dbReference type="ARBA" id="ARBA00023125"/>
    </source>
</evidence>
<dbReference type="Gene3D" id="3.40.190.10">
    <property type="entry name" value="Periplasmic binding protein-like II"/>
    <property type="match status" value="2"/>
</dbReference>
<dbReference type="Pfam" id="PF00126">
    <property type="entry name" value="HTH_1"/>
    <property type="match status" value="1"/>
</dbReference>
<dbReference type="Pfam" id="PF03466">
    <property type="entry name" value="LysR_substrate"/>
    <property type="match status" value="1"/>
</dbReference>
<comment type="similarity">
    <text evidence="1">Belongs to the LysR transcriptional regulatory family.</text>
</comment>
<evidence type="ECO:0000256" key="2">
    <source>
        <dbReference type="ARBA" id="ARBA00023015"/>
    </source>
</evidence>
<dbReference type="InterPro" id="IPR036390">
    <property type="entry name" value="WH_DNA-bd_sf"/>
</dbReference>
<proteinExistence type="inferred from homology"/>
<dbReference type="FunFam" id="1.10.10.10:FF:000001">
    <property type="entry name" value="LysR family transcriptional regulator"/>
    <property type="match status" value="1"/>
</dbReference>
<dbReference type="SUPFAM" id="SSF46785">
    <property type="entry name" value="Winged helix' DNA-binding domain"/>
    <property type="match status" value="1"/>
</dbReference>
<dbReference type="Proteomes" id="UP000509782">
    <property type="component" value="Chromosome"/>
</dbReference>
<dbReference type="InterPro" id="IPR000847">
    <property type="entry name" value="LysR_HTH_N"/>
</dbReference>
<evidence type="ECO:0000313" key="7">
    <source>
        <dbReference type="Proteomes" id="UP000509782"/>
    </source>
</evidence>
<dbReference type="GO" id="GO:0003677">
    <property type="term" value="F:DNA binding"/>
    <property type="evidence" value="ECO:0007669"/>
    <property type="project" value="UniProtKB-KW"/>
</dbReference>
<keyword evidence="2" id="KW-0805">Transcription regulation</keyword>
<evidence type="ECO:0000259" key="5">
    <source>
        <dbReference type="PROSITE" id="PS50931"/>
    </source>
</evidence>
<evidence type="ECO:0000256" key="1">
    <source>
        <dbReference type="ARBA" id="ARBA00009437"/>
    </source>
</evidence>
<dbReference type="Gene3D" id="1.10.10.10">
    <property type="entry name" value="Winged helix-like DNA-binding domain superfamily/Winged helix DNA-binding domain"/>
    <property type="match status" value="1"/>
</dbReference>
<dbReference type="EMBL" id="CP054569">
    <property type="protein sequence ID" value="QKQ49039.1"/>
    <property type="molecule type" value="Genomic_DNA"/>
</dbReference>
<dbReference type="InterPro" id="IPR036388">
    <property type="entry name" value="WH-like_DNA-bd_sf"/>
</dbReference>
<dbReference type="InterPro" id="IPR005119">
    <property type="entry name" value="LysR_subst-bd"/>
</dbReference>
<reference evidence="6 7" key="1">
    <citation type="submission" date="2020-05" db="EMBL/GenBank/DDBJ databases">
        <title>FDA dAtabase for Regulatory Grade micrObial Sequences (FDA-ARGOS): Supporting development and validation of Infectious Disease Dx tests.</title>
        <authorList>
            <person name="Sproer C."/>
            <person name="Gronow S."/>
            <person name="Severitt S."/>
            <person name="Schroder I."/>
            <person name="Tallon L."/>
            <person name="Sadzewicz L."/>
            <person name="Zhao X."/>
            <person name="Vavikolanu K."/>
            <person name="Mehta A."/>
            <person name="Aluvathingal J."/>
            <person name="Nadendla S."/>
            <person name="Myers T."/>
            <person name="Yan Y."/>
            <person name="Sichtig H."/>
        </authorList>
    </citation>
    <scope>NUCLEOTIDE SEQUENCE [LARGE SCALE GENOMIC DNA]</scope>
    <source>
        <strain evidence="6 7">FDAARGOS_787</strain>
    </source>
</reference>
<organism evidence="6 7">
    <name type="scientific">Achromobacter denitrificans</name>
    <name type="common">Alcaligenes denitrificans</name>
    <dbReference type="NCBI Taxonomy" id="32002"/>
    <lineage>
        <taxon>Bacteria</taxon>
        <taxon>Pseudomonadati</taxon>
        <taxon>Pseudomonadota</taxon>
        <taxon>Betaproteobacteria</taxon>
        <taxon>Burkholderiales</taxon>
        <taxon>Alcaligenaceae</taxon>
        <taxon>Achromobacter</taxon>
    </lineage>
</organism>
<accession>A0A6N0JPI5</accession>
<protein>
    <submittedName>
        <fullName evidence="6">LysR family transcriptional regulator</fullName>
    </submittedName>
</protein>
<dbReference type="GO" id="GO:0032993">
    <property type="term" value="C:protein-DNA complex"/>
    <property type="evidence" value="ECO:0007669"/>
    <property type="project" value="TreeGrafter"/>
</dbReference>
<dbReference type="GO" id="GO:0003700">
    <property type="term" value="F:DNA-binding transcription factor activity"/>
    <property type="evidence" value="ECO:0007669"/>
    <property type="project" value="InterPro"/>
</dbReference>
<dbReference type="SUPFAM" id="SSF53850">
    <property type="entry name" value="Periplasmic binding protein-like II"/>
    <property type="match status" value="1"/>
</dbReference>